<evidence type="ECO:0000313" key="9">
    <source>
        <dbReference type="EMBL" id="OSS54684.1"/>
    </source>
</evidence>
<evidence type="ECO:0000313" key="10">
    <source>
        <dbReference type="Proteomes" id="UP000193240"/>
    </source>
</evidence>
<keyword evidence="6" id="KW-0804">Transcription</keyword>
<feature type="region of interest" description="Disordered" evidence="8">
    <location>
        <begin position="416"/>
        <end position="541"/>
    </location>
</feature>
<accession>A0A1Y2MEY0</accession>
<protein>
    <recommendedName>
        <fullName evidence="2">Developmental regulatory protein wetA</fullName>
    </recommendedName>
</protein>
<evidence type="ECO:0000256" key="5">
    <source>
        <dbReference type="ARBA" id="ARBA00023159"/>
    </source>
</evidence>
<reference evidence="9 10" key="1">
    <citation type="journal article" date="2017" name="Genome Announc.">
        <title>Genome sequence of the saprophytic ascomycete Epicoccum nigrum ICMP 19927 strain isolated from New Zealand.</title>
        <authorList>
            <person name="Fokin M."/>
            <person name="Fleetwood D."/>
            <person name="Weir B.S."/>
            <person name="Villas-Boas S.G."/>
        </authorList>
    </citation>
    <scope>NUCLEOTIDE SEQUENCE [LARGE SCALE GENOMIC DNA]</scope>
    <source>
        <strain evidence="9 10">ICMP 19927</strain>
    </source>
</reference>
<dbReference type="GO" id="GO:0030435">
    <property type="term" value="P:sporulation resulting in formation of a cellular spore"/>
    <property type="evidence" value="ECO:0007669"/>
    <property type="project" value="UniProtKB-KW"/>
</dbReference>
<name>A0A1Y2MEY0_EPING</name>
<feature type="compositionally biased region" description="Polar residues" evidence="8">
    <location>
        <begin position="86"/>
        <end position="105"/>
    </location>
</feature>
<keyword evidence="3" id="KW-0749">Sporulation</keyword>
<dbReference type="STRING" id="105696.A0A1Y2MEY0"/>
<keyword evidence="4" id="KW-0805">Transcription regulation</keyword>
<feature type="compositionally biased region" description="Pro residues" evidence="8">
    <location>
        <begin position="423"/>
        <end position="438"/>
    </location>
</feature>
<dbReference type="InParanoid" id="A0A1Y2MEY0"/>
<dbReference type="InterPro" id="IPR040112">
    <property type="entry name" value="WetA"/>
</dbReference>
<comment type="similarity">
    <text evidence="1">Belongs to the wetA family.</text>
</comment>
<evidence type="ECO:0000256" key="6">
    <source>
        <dbReference type="ARBA" id="ARBA00023163"/>
    </source>
</evidence>
<evidence type="ECO:0000256" key="1">
    <source>
        <dbReference type="ARBA" id="ARBA00008881"/>
    </source>
</evidence>
<dbReference type="EMBL" id="KZ107838">
    <property type="protein sequence ID" value="OSS54684.1"/>
    <property type="molecule type" value="Genomic_DNA"/>
</dbReference>
<feature type="compositionally biased region" description="Low complexity" evidence="8">
    <location>
        <begin position="483"/>
        <end position="494"/>
    </location>
</feature>
<feature type="compositionally biased region" description="Polar residues" evidence="8">
    <location>
        <begin position="133"/>
        <end position="156"/>
    </location>
</feature>
<dbReference type="Proteomes" id="UP000193240">
    <property type="component" value="Unassembled WGS sequence"/>
</dbReference>
<evidence type="ECO:0000256" key="2">
    <source>
        <dbReference type="ARBA" id="ARBA00015342"/>
    </source>
</evidence>
<keyword evidence="10" id="KW-1185">Reference proteome</keyword>
<keyword evidence="7" id="KW-0183">Conidiation</keyword>
<dbReference type="AlphaFoldDB" id="A0A1Y2MEY0"/>
<sequence>MAHLIRYPDELPMRPSNKEAAAVELDQPFESYVETDLFQQLTTAVNPSGSDDLALVFDLPATNENDLFGFTPILHREAEPWHKATQLGSQNPSPSSGSAGTSVNYSHPRDKPISSSSDTLSFEDLFEIERNQLRSTSQPTTPRPAVTTTSNTSNKDNFSKCIKKARSFPDRPITRGVQKSLKKCPSSSFAKTAKMMQPSYYRAPVSHMWTRKMDSAVDLHAHVLPINIHSLPLSTKLGQDDCADGFFVQHHNQQPYTTSRLPMAEGGSSPDMGFSSYQVTPQASPAIGDSSSSDPFGQTMGLTYTASASGAALSAYTPPSSLRLPMNAWAPNESPALEFPYSSCSSDFSPTKTAGWWNDESMPIQAQQPYPTHRESHARASSQSIPVSMAGLGISCDMSSFSDMSEYNSQPEMQPQYHAQPMYPTPPSHAAHPPPPHPDNMVSIGTRPLSRSPSPTPQPRFHRRRPSGQALRSSTVQARRKSSQSSHGSSRAPSNASSPGLNVGFVNFTPDDSRKILTGVAPSGSSKTKARREKEAAEKRRRLSQAAVKAVIEAGGDVERLKMLEREGLCAFES</sequence>
<evidence type="ECO:0000256" key="4">
    <source>
        <dbReference type="ARBA" id="ARBA00023015"/>
    </source>
</evidence>
<feature type="region of interest" description="Disordered" evidence="8">
    <location>
        <begin position="82"/>
        <end position="118"/>
    </location>
</feature>
<dbReference type="OMA" id="TKTAGWW"/>
<gene>
    <name evidence="9" type="ORF">B5807_01286</name>
</gene>
<dbReference type="PANTHER" id="PTHR22934">
    <property type="entry name" value="PROTEIN ESC1/WETA-RELATED"/>
    <property type="match status" value="1"/>
</dbReference>
<keyword evidence="5" id="KW-0010">Activator</keyword>
<evidence type="ECO:0000256" key="7">
    <source>
        <dbReference type="ARBA" id="ARBA00023321"/>
    </source>
</evidence>
<feature type="region of interest" description="Disordered" evidence="8">
    <location>
        <begin position="131"/>
        <end position="156"/>
    </location>
</feature>
<organism evidence="9 10">
    <name type="scientific">Epicoccum nigrum</name>
    <name type="common">Soil fungus</name>
    <name type="synonym">Epicoccum purpurascens</name>
    <dbReference type="NCBI Taxonomy" id="105696"/>
    <lineage>
        <taxon>Eukaryota</taxon>
        <taxon>Fungi</taxon>
        <taxon>Dikarya</taxon>
        <taxon>Ascomycota</taxon>
        <taxon>Pezizomycotina</taxon>
        <taxon>Dothideomycetes</taxon>
        <taxon>Pleosporomycetidae</taxon>
        <taxon>Pleosporales</taxon>
        <taxon>Pleosporineae</taxon>
        <taxon>Didymellaceae</taxon>
        <taxon>Epicoccum</taxon>
    </lineage>
</organism>
<evidence type="ECO:0000256" key="3">
    <source>
        <dbReference type="ARBA" id="ARBA00022969"/>
    </source>
</evidence>
<proteinExistence type="inferred from homology"/>
<evidence type="ECO:0000256" key="8">
    <source>
        <dbReference type="SAM" id="MobiDB-lite"/>
    </source>
</evidence>
<dbReference type="GO" id="GO:0048315">
    <property type="term" value="P:conidium formation"/>
    <property type="evidence" value="ECO:0007669"/>
    <property type="project" value="UniProtKB-KW"/>
</dbReference>
<dbReference type="PANTHER" id="PTHR22934:SF25">
    <property type="entry name" value="DEVELOPMENTAL REGULATORY PROTEIN WETA"/>
    <property type="match status" value="1"/>
</dbReference>